<dbReference type="Proteomes" id="UP000236291">
    <property type="component" value="Unassembled WGS sequence"/>
</dbReference>
<feature type="non-terminal residue" evidence="1">
    <location>
        <position position="30"/>
    </location>
</feature>
<gene>
    <name evidence="1" type="ORF">L195_g062139</name>
</gene>
<dbReference type="AlphaFoldDB" id="A0A2K3KDW1"/>
<dbReference type="EMBL" id="ASHM01166646">
    <property type="protein sequence ID" value="PNX64487.1"/>
    <property type="molecule type" value="Genomic_DNA"/>
</dbReference>
<sequence>MMRYDVAVHMIEDHMIGEGVIALTVKHHNL</sequence>
<evidence type="ECO:0000313" key="2">
    <source>
        <dbReference type="Proteomes" id="UP000236291"/>
    </source>
</evidence>
<name>A0A2K3KDW1_TRIPR</name>
<comment type="caution">
    <text evidence="1">The sequence shown here is derived from an EMBL/GenBank/DDBJ whole genome shotgun (WGS) entry which is preliminary data.</text>
</comment>
<reference evidence="1 2" key="2">
    <citation type="journal article" date="2017" name="Front. Plant Sci.">
        <title>Gene Classification and Mining of Molecular Markers Useful in Red Clover (Trifolium pratense) Breeding.</title>
        <authorList>
            <person name="Istvanek J."/>
            <person name="Dluhosova J."/>
            <person name="Dluhos P."/>
            <person name="Patkova L."/>
            <person name="Nedelnik J."/>
            <person name="Repkova J."/>
        </authorList>
    </citation>
    <scope>NUCLEOTIDE SEQUENCE [LARGE SCALE GENOMIC DNA]</scope>
    <source>
        <strain evidence="2">cv. Tatra</strain>
        <tissue evidence="1">Young leaves</tissue>
    </source>
</reference>
<accession>A0A2K3KDW1</accession>
<reference evidence="1 2" key="1">
    <citation type="journal article" date="2014" name="Am. J. Bot.">
        <title>Genome assembly and annotation for red clover (Trifolium pratense; Fabaceae).</title>
        <authorList>
            <person name="Istvanek J."/>
            <person name="Jaros M."/>
            <person name="Krenek A."/>
            <person name="Repkova J."/>
        </authorList>
    </citation>
    <scope>NUCLEOTIDE SEQUENCE [LARGE SCALE GENOMIC DNA]</scope>
    <source>
        <strain evidence="2">cv. Tatra</strain>
        <tissue evidence="1">Young leaves</tissue>
    </source>
</reference>
<organism evidence="1 2">
    <name type="scientific">Trifolium pratense</name>
    <name type="common">Red clover</name>
    <dbReference type="NCBI Taxonomy" id="57577"/>
    <lineage>
        <taxon>Eukaryota</taxon>
        <taxon>Viridiplantae</taxon>
        <taxon>Streptophyta</taxon>
        <taxon>Embryophyta</taxon>
        <taxon>Tracheophyta</taxon>
        <taxon>Spermatophyta</taxon>
        <taxon>Magnoliopsida</taxon>
        <taxon>eudicotyledons</taxon>
        <taxon>Gunneridae</taxon>
        <taxon>Pentapetalae</taxon>
        <taxon>rosids</taxon>
        <taxon>fabids</taxon>
        <taxon>Fabales</taxon>
        <taxon>Fabaceae</taxon>
        <taxon>Papilionoideae</taxon>
        <taxon>50 kb inversion clade</taxon>
        <taxon>NPAAA clade</taxon>
        <taxon>Hologalegina</taxon>
        <taxon>IRL clade</taxon>
        <taxon>Trifolieae</taxon>
        <taxon>Trifolium</taxon>
    </lineage>
</organism>
<proteinExistence type="predicted"/>
<evidence type="ECO:0000313" key="1">
    <source>
        <dbReference type="EMBL" id="PNX64487.1"/>
    </source>
</evidence>
<protein>
    <submittedName>
        <fullName evidence="1">Uncharacterized protein</fullName>
    </submittedName>
</protein>